<dbReference type="PIRSF" id="PIRSF001338">
    <property type="entry name" value="AIR_carboxylase"/>
    <property type="match status" value="1"/>
</dbReference>
<feature type="binding site" evidence="3 4">
    <location>
        <position position="41"/>
    </location>
    <ligand>
        <name>substrate</name>
    </ligand>
</feature>
<protein>
    <recommendedName>
        <fullName evidence="3">N5-carboxyaminoimidazole ribonucleotide mutase</fullName>
        <shortName evidence="3">N5-CAIR mutase</shortName>
        <ecNumber evidence="3">5.4.99.18</ecNumber>
    </recommendedName>
    <alternativeName>
        <fullName evidence="3">5-(carboxyamino)imidazole ribonucleotide mutase</fullName>
    </alternativeName>
</protein>
<dbReference type="EC" id="5.4.99.18" evidence="3"/>
<evidence type="ECO:0000256" key="3">
    <source>
        <dbReference type="HAMAP-Rule" id="MF_01929"/>
    </source>
</evidence>
<sequence length="138" mass="14508">MSFKVAVVAGSKNDADCVKLTEEELRAAGIEYETHYISAHRQPEEVAEFAKTAASNGFSVIIALAGYAAALPGVIAAYTLLPVIGVPLDTSPLSGWDSLLSIVQMPNGVPVATMSVGRAGARNAARFCQRLKEICKKG</sequence>
<dbReference type="InterPro" id="IPR024694">
    <property type="entry name" value="PurE_prokaryotes"/>
</dbReference>
<gene>
    <name evidence="3" type="primary">purE</name>
    <name evidence="6" type="ORF">CEE36_05555</name>
</gene>
<dbReference type="SUPFAM" id="SSF52255">
    <property type="entry name" value="N5-CAIR mutase (phosphoribosylaminoimidazole carboxylase, PurE)"/>
    <property type="match status" value="1"/>
</dbReference>
<proteinExistence type="inferred from homology"/>
<evidence type="ECO:0000256" key="4">
    <source>
        <dbReference type="PIRSR" id="PIRSR001338-1"/>
    </source>
</evidence>
<feature type="domain" description="PurE" evidence="5">
    <location>
        <begin position="3"/>
        <end position="138"/>
    </location>
</feature>
<reference evidence="6 7" key="1">
    <citation type="submission" date="2017-06" db="EMBL/GenBank/DDBJ databases">
        <title>Novel microbial phyla capable of carbon fixation and sulfur reduction in deep-sea sediments.</title>
        <authorList>
            <person name="Huang J."/>
            <person name="Baker B."/>
            <person name="Wang Y."/>
        </authorList>
    </citation>
    <scope>NUCLEOTIDE SEQUENCE [LARGE SCALE GENOMIC DNA]</scope>
    <source>
        <strain evidence="6">B3_TA06</strain>
    </source>
</reference>
<dbReference type="Proteomes" id="UP000317778">
    <property type="component" value="Unassembled WGS sequence"/>
</dbReference>
<dbReference type="PANTHER" id="PTHR23046">
    <property type="entry name" value="PHOSPHORIBOSYLAMINOIMIDAZOLE CARBOXYLASE CATALYTIC SUBUNIT"/>
    <property type="match status" value="1"/>
</dbReference>
<dbReference type="InterPro" id="IPR033747">
    <property type="entry name" value="PurE_ClassI"/>
</dbReference>
<comment type="similarity">
    <text evidence="3">Belongs to the AIR carboxylase family. Class I subfamily.</text>
</comment>
<dbReference type="InterPro" id="IPR000031">
    <property type="entry name" value="PurE_dom"/>
</dbReference>
<dbReference type="Pfam" id="PF00731">
    <property type="entry name" value="AIRC"/>
    <property type="match status" value="1"/>
</dbReference>
<dbReference type="GO" id="GO:0034023">
    <property type="term" value="F:5-(carboxyamino)imidazole ribonucleotide mutase activity"/>
    <property type="evidence" value="ECO:0007669"/>
    <property type="project" value="UniProtKB-UniRule"/>
</dbReference>
<evidence type="ECO:0000256" key="2">
    <source>
        <dbReference type="ARBA" id="ARBA00023235"/>
    </source>
</evidence>
<dbReference type="EMBL" id="NJBO01000007">
    <property type="protein sequence ID" value="TKJ42951.1"/>
    <property type="molecule type" value="Genomic_DNA"/>
</dbReference>
<comment type="pathway">
    <text evidence="3">Purine metabolism; IMP biosynthesis via de novo pathway; 5-amino-1-(5-phospho-D-ribosyl)imidazole-4-carboxylate from 5-amino-1-(5-phospho-D-ribosyl)imidazole (N5-CAIR route): step 2/2.</text>
</comment>
<evidence type="ECO:0000313" key="7">
    <source>
        <dbReference type="Proteomes" id="UP000317778"/>
    </source>
</evidence>
<dbReference type="PANTHER" id="PTHR23046:SF2">
    <property type="entry name" value="PHOSPHORIBOSYLAMINOIMIDAZOLE CARBOXYLASE"/>
    <property type="match status" value="1"/>
</dbReference>
<comment type="catalytic activity">
    <reaction evidence="3">
        <text>5-carboxyamino-1-(5-phospho-D-ribosyl)imidazole + H(+) = 5-amino-1-(5-phospho-D-ribosyl)imidazole-4-carboxylate</text>
        <dbReference type="Rhea" id="RHEA:13193"/>
        <dbReference type="ChEBI" id="CHEBI:15378"/>
        <dbReference type="ChEBI" id="CHEBI:58730"/>
        <dbReference type="ChEBI" id="CHEBI:77657"/>
        <dbReference type="EC" id="5.4.99.18"/>
    </reaction>
</comment>
<feature type="binding site" evidence="3 4">
    <location>
        <position position="11"/>
    </location>
    <ligand>
        <name>substrate</name>
    </ligand>
</feature>
<evidence type="ECO:0000313" key="6">
    <source>
        <dbReference type="EMBL" id="TKJ42951.1"/>
    </source>
</evidence>
<dbReference type="HAMAP" id="MF_01929">
    <property type="entry name" value="PurE_classI"/>
    <property type="match status" value="1"/>
</dbReference>
<accession>A0A532V6X6</accession>
<dbReference type="AlphaFoldDB" id="A0A532V6X6"/>
<dbReference type="SMART" id="SM01001">
    <property type="entry name" value="AIRC"/>
    <property type="match status" value="1"/>
</dbReference>
<feature type="binding site" evidence="3 4">
    <location>
        <position position="14"/>
    </location>
    <ligand>
        <name>substrate</name>
    </ligand>
</feature>
<dbReference type="GO" id="GO:0006189">
    <property type="term" value="P:'de novo' IMP biosynthetic process"/>
    <property type="evidence" value="ECO:0007669"/>
    <property type="project" value="UniProtKB-UniRule"/>
</dbReference>
<keyword evidence="1 3" id="KW-0658">Purine biosynthesis</keyword>
<evidence type="ECO:0000259" key="5">
    <source>
        <dbReference type="SMART" id="SM01001"/>
    </source>
</evidence>
<organism evidence="6 7">
    <name type="scientific">candidate division TA06 bacterium B3_TA06</name>
    <dbReference type="NCBI Taxonomy" id="2012487"/>
    <lineage>
        <taxon>Bacteria</taxon>
        <taxon>Bacteria division TA06</taxon>
    </lineage>
</organism>
<comment type="caution">
    <text evidence="6">The sequence shown here is derived from an EMBL/GenBank/DDBJ whole genome shotgun (WGS) entry which is preliminary data.</text>
</comment>
<evidence type="ECO:0000256" key="1">
    <source>
        <dbReference type="ARBA" id="ARBA00022755"/>
    </source>
</evidence>
<dbReference type="Gene3D" id="3.40.50.1970">
    <property type="match status" value="1"/>
</dbReference>
<comment type="function">
    <text evidence="3">Catalyzes the conversion of N5-carboxyaminoimidazole ribonucleotide (N5-CAIR) to 4-carboxy-5-aminoimidazole ribonucleotide (CAIR).</text>
</comment>
<name>A0A532V6X6_UNCT6</name>
<keyword evidence="2 3" id="KW-0413">Isomerase</keyword>
<dbReference type="UniPathway" id="UPA00074">
    <property type="reaction ID" value="UER00943"/>
</dbReference>